<reference evidence="2 3" key="1">
    <citation type="submission" date="2016-10" db="EMBL/GenBank/DDBJ databases">
        <authorList>
            <person name="de Groot N.N."/>
        </authorList>
    </citation>
    <scope>NUCLEOTIDE SEQUENCE [LARGE SCALE GENOMIC DNA]</scope>
    <source>
        <strain evidence="2 3">Nl18</strain>
    </source>
</reference>
<proteinExistence type="predicted"/>
<evidence type="ECO:0000256" key="1">
    <source>
        <dbReference type="SAM" id="Phobius"/>
    </source>
</evidence>
<dbReference type="AlphaFoldDB" id="A0A1H8MX97"/>
<feature type="transmembrane region" description="Helical" evidence="1">
    <location>
        <begin position="97"/>
        <end position="122"/>
    </location>
</feature>
<keyword evidence="1" id="KW-0812">Transmembrane</keyword>
<evidence type="ECO:0000313" key="2">
    <source>
        <dbReference type="EMBL" id="SEO21889.1"/>
    </source>
</evidence>
<evidence type="ECO:0000313" key="3">
    <source>
        <dbReference type="Proteomes" id="UP000183898"/>
    </source>
</evidence>
<feature type="transmembrane region" description="Helical" evidence="1">
    <location>
        <begin position="65"/>
        <end position="85"/>
    </location>
</feature>
<feature type="transmembrane region" description="Helical" evidence="1">
    <location>
        <begin position="128"/>
        <end position="148"/>
    </location>
</feature>
<name>A0A1H8MX97_9PROT</name>
<keyword evidence="1" id="KW-1133">Transmembrane helix</keyword>
<protein>
    <recommendedName>
        <fullName evidence="4">Sodium:proline symporter</fullName>
    </recommendedName>
</protein>
<accession>A0A1H8MX97</accession>
<sequence>MSINPGAAATAGIIAGVVATGAQLVLWWVFTDALPSIFYRDARLTAAMLMGPAVLPPPATFEWKVMIVATFIHFMLSIAYGLILAPLISRPGMVTSMLAGAIFGLIIYVTNMYGMTFIFPWFSVARDWITLATHIVFGISLAVPYKLLSRPHSA</sequence>
<dbReference type="Proteomes" id="UP000183898">
    <property type="component" value="Unassembled WGS sequence"/>
</dbReference>
<keyword evidence="1" id="KW-0472">Membrane</keyword>
<dbReference type="EMBL" id="FOCT01000014">
    <property type="protein sequence ID" value="SEO21889.1"/>
    <property type="molecule type" value="Genomic_DNA"/>
</dbReference>
<evidence type="ECO:0008006" key="4">
    <source>
        <dbReference type="Google" id="ProtNLM"/>
    </source>
</evidence>
<feature type="transmembrane region" description="Helical" evidence="1">
    <location>
        <begin position="6"/>
        <end position="30"/>
    </location>
</feature>
<dbReference type="RefSeq" id="WP_074748622.1">
    <property type="nucleotide sequence ID" value="NZ_FOCT01000014.1"/>
</dbReference>
<organism evidence="2 3">
    <name type="scientific">Nitrosospira multiformis</name>
    <dbReference type="NCBI Taxonomy" id="1231"/>
    <lineage>
        <taxon>Bacteria</taxon>
        <taxon>Pseudomonadati</taxon>
        <taxon>Pseudomonadota</taxon>
        <taxon>Betaproteobacteria</taxon>
        <taxon>Nitrosomonadales</taxon>
        <taxon>Nitrosomonadaceae</taxon>
        <taxon>Nitrosospira</taxon>
    </lineage>
</organism>
<gene>
    <name evidence="2" type="ORF">SAMN05216404_11434</name>
</gene>